<dbReference type="EMBL" id="JANEYF010004267">
    <property type="protein sequence ID" value="KAJ8931680.1"/>
    <property type="molecule type" value="Genomic_DNA"/>
</dbReference>
<keyword evidence="3" id="KW-1185">Reference proteome</keyword>
<reference evidence="2" key="1">
    <citation type="journal article" date="2023" name="Insect Mol. Biol.">
        <title>Genome sequencing provides insights into the evolution of gene families encoding plant cell wall-degrading enzymes in longhorned beetles.</title>
        <authorList>
            <person name="Shin N.R."/>
            <person name="Okamura Y."/>
            <person name="Kirsch R."/>
            <person name="Pauchet Y."/>
        </authorList>
    </citation>
    <scope>NUCLEOTIDE SEQUENCE</scope>
    <source>
        <strain evidence="2">RBIC_L_NR</strain>
    </source>
</reference>
<organism evidence="2 3">
    <name type="scientific">Rhamnusium bicolor</name>
    <dbReference type="NCBI Taxonomy" id="1586634"/>
    <lineage>
        <taxon>Eukaryota</taxon>
        <taxon>Metazoa</taxon>
        <taxon>Ecdysozoa</taxon>
        <taxon>Arthropoda</taxon>
        <taxon>Hexapoda</taxon>
        <taxon>Insecta</taxon>
        <taxon>Pterygota</taxon>
        <taxon>Neoptera</taxon>
        <taxon>Endopterygota</taxon>
        <taxon>Coleoptera</taxon>
        <taxon>Polyphaga</taxon>
        <taxon>Cucujiformia</taxon>
        <taxon>Chrysomeloidea</taxon>
        <taxon>Cerambycidae</taxon>
        <taxon>Lepturinae</taxon>
        <taxon>Rhagiini</taxon>
        <taxon>Rhamnusium</taxon>
    </lineage>
</organism>
<proteinExistence type="predicted"/>
<dbReference type="AlphaFoldDB" id="A0AAV8WZM0"/>
<evidence type="ECO:0000256" key="1">
    <source>
        <dbReference type="SAM" id="MobiDB-lite"/>
    </source>
</evidence>
<name>A0AAV8WZM0_9CUCU</name>
<evidence type="ECO:0000313" key="2">
    <source>
        <dbReference type="EMBL" id="KAJ8931680.1"/>
    </source>
</evidence>
<dbReference type="Proteomes" id="UP001162156">
    <property type="component" value="Unassembled WGS sequence"/>
</dbReference>
<gene>
    <name evidence="2" type="ORF">NQ314_015396</name>
</gene>
<comment type="caution">
    <text evidence="2">The sequence shown here is derived from an EMBL/GenBank/DDBJ whole genome shotgun (WGS) entry which is preliminary data.</text>
</comment>
<feature type="region of interest" description="Disordered" evidence="1">
    <location>
        <begin position="17"/>
        <end position="47"/>
    </location>
</feature>
<accession>A0AAV8WZM0</accession>
<evidence type="ECO:0000313" key="3">
    <source>
        <dbReference type="Proteomes" id="UP001162156"/>
    </source>
</evidence>
<sequence>MNEELIKLLPVRHRRYSEPDYDIPRPHKSLTNLPRKENPSENVIGSTRFFGPILKPSDINIK</sequence>
<protein>
    <submittedName>
        <fullName evidence="2">Uncharacterized protein</fullName>
    </submittedName>
</protein>